<name>A0ABS6NY56_9PSED</name>
<reference evidence="1" key="1">
    <citation type="submission" date="2021-06" db="EMBL/GenBank/DDBJ databases">
        <title>Updating the genus Pseudomonas: Description of 43 new species and partition of the Pseudomonas putida group.</title>
        <authorList>
            <person name="Girard L."/>
            <person name="Lood C."/>
            <person name="Vandamme P."/>
            <person name="Rokni-Zadeh H."/>
            <person name="Van Noort V."/>
            <person name="Hofte M."/>
            <person name="Lavigne R."/>
            <person name="De Mot R."/>
        </authorList>
    </citation>
    <scope>NUCLEOTIDE SEQUENCE</scope>
    <source>
        <strain evidence="1">SWRI103</strain>
    </source>
</reference>
<gene>
    <name evidence="1" type="ORF">KVG91_11135</name>
</gene>
<keyword evidence="2" id="KW-1185">Reference proteome</keyword>
<evidence type="ECO:0000313" key="1">
    <source>
        <dbReference type="EMBL" id="MBV4453143.1"/>
    </source>
</evidence>
<sequence length="142" mass="15103">MSDFQSFKKVTIMPFPAAPRSQFQGNRPPVPATLSYPIIAARGTVIATSLLPASSAITLKAGDTMTASLQRTGTMPGGGAYPRVTVDTYVYQRNGAARDVLGATLPNLQSQLLNIDMLFRMVVTNAAGQVQGQTAVTQVRFV</sequence>
<evidence type="ECO:0000313" key="2">
    <source>
        <dbReference type="Proteomes" id="UP001048976"/>
    </source>
</evidence>
<dbReference type="EMBL" id="JAHSTY010000001">
    <property type="protein sequence ID" value="MBV4453143.1"/>
    <property type="molecule type" value="Genomic_DNA"/>
</dbReference>
<dbReference type="RefSeq" id="WP_169374435.1">
    <property type="nucleotide sequence ID" value="NZ_JAHSTY010000001.1"/>
</dbReference>
<dbReference type="Proteomes" id="UP001048976">
    <property type="component" value="Unassembled WGS sequence"/>
</dbReference>
<proteinExistence type="predicted"/>
<accession>A0ABS6NY56</accession>
<protein>
    <submittedName>
        <fullName evidence="1">Uncharacterized protein</fullName>
    </submittedName>
</protein>
<organism evidence="1 2">
    <name type="scientific">Pseudomonas azadiae</name>
    <dbReference type="NCBI Taxonomy" id="2843612"/>
    <lineage>
        <taxon>Bacteria</taxon>
        <taxon>Pseudomonadati</taxon>
        <taxon>Pseudomonadota</taxon>
        <taxon>Gammaproteobacteria</taxon>
        <taxon>Pseudomonadales</taxon>
        <taxon>Pseudomonadaceae</taxon>
        <taxon>Pseudomonas</taxon>
    </lineage>
</organism>
<comment type="caution">
    <text evidence="1">The sequence shown here is derived from an EMBL/GenBank/DDBJ whole genome shotgun (WGS) entry which is preliminary data.</text>
</comment>